<dbReference type="STRING" id="3818.A0A444YCB6"/>
<protein>
    <recommendedName>
        <fullName evidence="4">Myb-like domain-containing protein</fullName>
    </recommendedName>
</protein>
<reference evidence="2 3" key="1">
    <citation type="submission" date="2019-01" db="EMBL/GenBank/DDBJ databases">
        <title>Sequencing of cultivated peanut Arachis hypogaea provides insights into genome evolution and oil improvement.</title>
        <authorList>
            <person name="Chen X."/>
        </authorList>
    </citation>
    <scope>NUCLEOTIDE SEQUENCE [LARGE SCALE GENOMIC DNA]</scope>
    <source>
        <strain evidence="3">cv. Fuhuasheng</strain>
        <tissue evidence="2">Leaves</tissue>
    </source>
</reference>
<dbReference type="Proteomes" id="UP000289738">
    <property type="component" value="Chromosome B07"/>
</dbReference>
<dbReference type="EMBL" id="SDMP01000017">
    <property type="protein sequence ID" value="RYQ99564.1"/>
    <property type="molecule type" value="Genomic_DNA"/>
</dbReference>
<dbReference type="PANTHER" id="PTHR31496:SF3">
    <property type="entry name" value="TRANSCRIPTION REPRESSOR KAN1"/>
    <property type="match status" value="1"/>
</dbReference>
<dbReference type="Gene3D" id="1.10.10.60">
    <property type="entry name" value="Homeodomain-like"/>
    <property type="match status" value="1"/>
</dbReference>
<accession>A0A444YCB6</accession>
<sequence>MDVKDLTLAHVKSHLQMYRTVKTTDKPAASSAPVSFLYCLLHRKLTTHPLKAFQIVITLEQIKTPYGNNFIFESHGFWPASNQMDPGTMTCHRWAAAVTVVAVSGNFRTKEGGRIGHYCNKIWTTLPPPPPLCGVTLQEINANPHVYNAKAKQ</sequence>
<name>A0A444YCB6_ARAHY</name>
<evidence type="ECO:0000313" key="2">
    <source>
        <dbReference type="EMBL" id="RYQ99564.1"/>
    </source>
</evidence>
<dbReference type="GO" id="GO:0005634">
    <property type="term" value="C:nucleus"/>
    <property type="evidence" value="ECO:0007669"/>
    <property type="project" value="UniProtKB-SubCell"/>
</dbReference>
<dbReference type="GO" id="GO:0010158">
    <property type="term" value="P:abaxial cell fate specification"/>
    <property type="evidence" value="ECO:0007669"/>
    <property type="project" value="InterPro"/>
</dbReference>
<evidence type="ECO:0000313" key="3">
    <source>
        <dbReference type="Proteomes" id="UP000289738"/>
    </source>
</evidence>
<dbReference type="GO" id="GO:0006355">
    <property type="term" value="P:regulation of DNA-templated transcription"/>
    <property type="evidence" value="ECO:0007669"/>
    <property type="project" value="InterPro"/>
</dbReference>
<comment type="subcellular location">
    <subcellularLocation>
        <location evidence="1">Nucleus</location>
    </subcellularLocation>
</comment>
<dbReference type="AlphaFoldDB" id="A0A444YCB6"/>
<evidence type="ECO:0000256" key="1">
    <source>
        <dbReference type="ARBA" id="ARBA00004123"/>
    </source>
</evidence>
<dbReference type="GO" id="GO:0000976">
    <property type="term" value="F:transcription cis-regulatory region binding"/>
    <property type="evidence" value="ECO:0007669"/>
    <property type="project" value="InterPro"/>
</dbReference>
<keyword evidence="3" id="KW-1185">Reference proteome</keyword>
<gene>
    <name evidence="2" type="ORF">Ahy_B07g087502</name>
</gene>
<dbReference type="InterPro" id="IPR044847">
    <property type="entry name" value="KAN_fam"/>
</dbReference>
<dbReference type="PANTHER" id="PTHR31496">
    <property type="entry name" value="TRANSCRIPTION FACTOR KAN2-RELATED"/>
    <property type="match status" value="1"/>
</dbReference>
<evidence type="ECO:0008006" key="4">
    <source>
        <dbReference type="Google" id="ProtNLM"/>
    </source>
</evidence>
<comment type="caution">
    <text evidence="2">The sequence shown here is derived from an EMBL/GenBank/DDBJ whole genome shotgun (WGS) entry which is preliminary data.</text>
</comment>
<proteinExistence type="predicted"/>
<organism evidence="2 3">
    <name type="scientific">Arachis hypogaea</name>
    <name type="common">Peanut</name>
    <dbReference type="NCBI Taxonomy" id="3818"/>
    <lineage>
        <taxon>Eukaryota</taxon>
        <taxon>Viridiplantae</taxon>
        <taxon>Streptophyta</taxon>
        <taxon>Embryophyta</taxon>
        <taxon>Tracheophyta</taxon>
        <taxon>Spermatophyta</taxon>
        <taxon>Magnoliopsida</taxon>
        <taxon>eudicotyledons</taxon>
        <taxon>Gunneridae</taxon>
        <taxon>Pentapetalae</taxon>
        <taxon>rosids</taxon>
        <taxon>fabids</taxon>
        <taxon>Fabales</taxon>
        <taxon>Fabaceae</taxon>
        <taxon>Papilionoideae</taxon>
        <taxon>50 kb inversion clade</taxon>
        <taxon>dalbergioids sensu lato</taxon>
        <taxon>Dalbergieae</taxon>
        <taxon>Pterocarpus clade</taxon>
        <taxon>Arachis</taxon>
    </lineage>
</organism>